<protein>
    <submittedName>
        <fullName evidence="1">Uncharacterized protein</fullName>
    </submittedName>
</protein>
<sequence length="333" mass="35978">MPEQIFDETHAKVADFLIQNSGNFRFSTSIQSDALTLSFHASPLPSLSSNDNTNSSSLSYSPIQWEDWTDEPDGPNVVDTNGLVPAADSQLCAGSQDSVGKLPTDHPSKDLLPNGSGVYVFEGVDLTSGEGESSHNSDWEQRLTGTMPIPNTHHPPNSTFSLGNASSFMPNVSLLLPNVPHSTNGTFSLGNASSFTPNVSLSLPNVSHSTNSTFSLGNTSSFTPNVSHLLSNVSHSTHGTHIAGNASSFMPNVSYLMALFLRTTRLLSRQTSLIRCPTSLIPPTALIMRATRLLSCPTSLTCLMALFFGQRIFFHAKRLSFAVQRLSFHPWHS</sequence>
<dbReference type="Proteomes" id="UP000714275">
    <property type="component" value="Unassembled WGS sequence"/>
</dbReference>
<dbReference type="AlphaFoldDB" id="A0A9P7CY30"/>
<keyword evidence="2" id="KW-1185">Reference proteome</keyword>
<comment type="caution">
    <text evidence="1">The sequence shown here is derived from an EMBL/GenBank/DDBJ whole genome shotgun (WGS) entry which is preliminary data.</text>
</comment>
<proteinExistence type="predicted"/>
<dbReference type="EMBL" id="JABBWD010000070">
    <property type="protein sequence ID" value="KAG1769717.1"/>
    <property type="molecule type" value="Genomic_DNA"/>
</dbReference>
<organism evidence="1 2">
    <name type="scientific">Suillus placidus</name>
    <dbReference type="NCBI Taxonomy" id="48579"/>
    <lineage>
        <taxon>Eukaryota</taxon>
        <taxon>Fungi</taxon>
        <taxon>Dikarya</taxon>
        <taxon>Basidiomycota</taxon>
        <taxon>Agaricomycotina</taxon>
        <taxon>Agaricomycetes</taxon>
        <taxon>Agaricomycetidae</taxon>
        <taxon>Boletales</taxon>
        <taxon>Suillineae</taxon>
        <taxon>Suillaceae</taxon>
        <taxon>Suillus</taxon>
    </lineage>
</organism>
<evidence type="ECO:0000313" key="1">
    <source>
        <dbReference type="EMBL" id="KAG1769717.1"/>
    </source>
</evidence>
<accession>A0A9P7CY30</accession>
<evidence type="ECO:0000313" key="2">
    <source>
        <dbReference type="Proteomes" id="UP000714275"/>
    </source>
</evidence>
<name>A0A9P7CY30_9AGAM</name>
<reference evidence="1" key="1">
    <citation type="journal article" date="2020" name="New Phytol.">
        <title>Comparative genomics reveals dynamic genome evolution in host specialist ectomycorrhizal fungi.</title>
        <authorList>
            <person name="Lofgren L.A."/>
            <person name="Nguyen N.H."/>
            <person name="Vilgalys R."/>
            <person name="Ruytinx J."/>
            <person name="Liao H.L."/>
            <person name="Branco S."/>
            <person name="Kuo A."/>
            <person name="LaButti K."/>
            <person name="Lipzen A."/>
            <person name="Andreopoulos W."/>
            <person name="Pangilinan J."/>
            <person name="Riley R."/>
            <person name="Hundley H."/>
            <person name="Na H."/>
            <person name="Barry K."/>
            <person name="Grigoriev I.V."/>
            <person name="Stajich J.E."/>
            <person name="Kennedy P.G."/>
        </authorList>
    </citation>
    <scope>NUCLEOTIDE SEQUENCE</scope>
    <source>
        <strain evidence="1">DOB743</strain>
    </source>
</reference>
<gene>
    <name evidence="1" type="ORF">EV702DRAFT_1202744</name>
</gene>